<evidence type="ECO:0000313" key="1">
    <source>
        <dbReference type="EMBL" id="VFQ66843.1"/>
    </source>
</evidence>
<gene>
    <name evidence="1" type="ORF">CCAM_LOCUS8619</name>
</gene>
<reference evidence="1 2" key="1">
    <citation type="submission" date="2018-04" db="EMBL/GenBank/DDBJ databases">
        <authorList>
            <person name="Vogel A."/>
        </authorList>
    </citation>
    <scope>NUCLEOTIDE SEQUENCE [LARGE SCALE GENOMIC DNA]</scope>
</reference>
<evidence type="ECO:0000313" key="2">
    <source>
        <dbReference type="Proteomes" id="UP000595140"/>
    </source>
</evidence>
<accession>A0A484KM87</accession>
<name>A0A484KM87_9ASTE</name>
<keyword evidence="2" id="KW-1185">Reference proteome</keyword>
<proteinExistence type="predicted"/>
<dbReference type="AlphaFoldDB" id="A0A484KM87"/>
<sequence length="69" mass="8306">MSTQQNGKLEVNRPEVKKWHSHWRLLSIWEKKRQLKHLPSLFPRVHHLDLPHFPHLLPSNSNVWMSSPL</sequence>
<organism evidence="1 2">
    <name type="scientific">Cuscuta campestris</name>
    <dbReference type="NCBI Taxonomy" id="132261"/>
    <lineage>
        <taxon>Eukaryota</taxon>
        <taxon>Viridiplantae</taxon>
        <taxon>Streptophyta</taxon>
        <taxon>Embryophyta</taxon>
        <taxon>Tracheophyta</taxon>
        <taxon>Spermatophyta</taxon>
        <taxon>Magnoliopsida</taxon>
        <taxon>eudicotyledons</taxon>
        <taxon>Gunneridae</taxon>
        <taxon>Pentapetalae</taxon>
        <taxon>asterids</taxon>
        <taxon>lamiids</taxon>
        <taxon>Solanales</taxon>
        <taxon>Convolvulaceae</taxon>
        <taxon>Cuscuteae</taxon>
        <taxon>Cuscuta</taxon>
        <taxon>Cuscuta subgen. Grammica</taxon>
        <taxon>Cuscuta sect. Cleistogrammica</taxon>
    </lineage>
</organism>
<protein>
    <submittedName>
        <fullName evidence="1">Uncharacterized protein</fullName>
    </submittedName>
</protein>
<dbReference type="Proteomes" id="UP000595140">
    <property type="component" value="Unassembled WGS sequence"/>
</dbReference>
<dbReference type="EMBL" id="OOIL02000560">
    <property type="protein sequence ID" value="VFQ66843.1"/>
    <property type="molecule type" value="Genomic_DNA"/>
</dbReference>